<keyword evidence="2 5" id="KW-0238">DNA-binding</keyword>
<evidence type="ECO:0000313" key="5">
    <source>
        <dbReference type="EMBL" id="MEA0970688.1"/>
    </source>
</evidence>
<comment type="similarity">
    <text evidence="1 4">Belongs to the bacterial histone-like protein family.</text>
</comment>
<proteinExistence type="inferred from homology"/>
<comment type="caution">
    <text evidence="5">The sequence shown here is derived from an EMBL/GenBank/DDBJ whole genome shotgun (WGS) entry which is preliminary data.</text>
</comment>
<evidence type="ECO:0000256" key="3">
    <source>
        <dbReference type="ARBA" id="ARBA00040467"/>
    </source>
</evidence>
<evidence type="ECO:0000256" key="4">
    <source>
        <dbReference type="RuleBase" id="RU003939"/>
    </source>
</evidence>
<gene>
    <name evidence="5" type="ORF">Megvenef_00656</name>
</gene>
<evidence type="ECO:0000256" key="2">
    <source>
        <dbReference type="ARBA" id="ARBA00023125"/>
    </source>
</evidence>
<reference evidence="5 6" key="1">
    <citation type="submission" date="2023-03" db="EMBL/GenBank/DDBJ databases">
        <title>Host association and intracellularity evolved multiple times independently in the Rickettsiales.</title>
        <authorList>
            <person name="Castelli M."/>
            <person name="Nardi T."/>
            <person name="Gammuto L."/>
            <person name="Bellinzona G."/>
            <person name="Sabaneyeva E."/>
            <person name="Potekhin A."/>
            <person name="Serra V."/>
            <person name="Petroni G."/>
            <person name="Sassera D."/>
        </authorList>
    </citation>
    <scope>NUCLEOTIDE SEQUENCE [LARGE SCALE GENOMIC DNA]</scope>
    <source>
        <strain evidence="5 6">Sr 2-6</strain>
    </source>
</reference>
<dbReference type="PANTHER" id="PTHR33175:SF2">
    <property type="entry name" value="INTEGRATION HOST FACTOR SUBUNIT ALPHA"/>
    <property type="match status" value="1"/>
</dbReference>
<dbReference type="Pfam" id="PF00216">
    <property type="entry name" value="Bac_DNA_binding"/>
    <property type="match status" value="1"/>
</dbReference>
<sequence length="100" mass="11398">MHKVSTITKEKIAEKLKAQLGLSLSLCEEITLYVFAEILNLAKKDQKVVLQNFGTWKINHKKTRPGFNIHTGNPVSIAPRTVLRFNPSRSFKDKVNNYDS</sequence>
<accession>A0ABU5NBY9</accession>
<organism evidence="5 6">
    <name type="scientific">Candidatus Megaera venefica</name>
    <dbReference type="NCBI Taxonomy" id="2055910"/>
    <lineage>
        <taxon>Bacteria</taxon>
        <taxon>Pseudomonadati</taxon>
        <taxon>Pseudomonadota</taxon>
        <taxon>Alphaproteobacteria</taxon>
        <taxon>Rickettsiales</taxon>
        <taxon>Rickettsiaceae</taxon>
        <taxon>Candidatus Megaera</taxon>
    </lineage>
</organism>
<dbReference type="PRINTS" id="PR01727">
    <property type="entry name" value="DNABINDINGHU"/>
</dbReference>
<dbReference type="GO" id="GO:0003677">
    <property type="term" value="F:DNA binding"/>
    <property type="evidence" value="ECO:0007669"/>
    <property type="project" value="UniProtKB-KW"/>
</dbReference>
<dbReference type="EMBL" id="JARJFB010000036">
    <property type="protein sequence ID" value="MEA0970688.1"/>
    <property type="molecule type" value="Genomic_DNA"/>
</dbReference>
<dbReference type="SMART" id="SM00411">
    <property type="entry name" value="BHL"/>
    <property type="match status" value="1"/>
</dbReference>
<dbReference type="Gene3D" id="4.10.520.10">
    <property type="entry name" value="IHF-like DNA-binding proteins"/>
    <property type="match status" value="1"/>
</dbReference>
<dbReference type="InterPro" id="IPR000119">
    <property type="entry name" value="Hist_DNA-bd"/>
</dbReference>
<dbReference type="RefSeq" id="WP_322776590.1">
    <property type="nucleotide sequence ID" value="NZ_JARJFB010000036.1"/>
</dbReference>
<evidence type="ECO:0000313" key="6">
    <source>
        <dbReference type="Proteomes" id="UP001291687"/>
    </source>
</evidence>
<dbReference type="Proteomes" id="UP001291687">
    <property type="component" value="Unassembled WGS sequence"/>
</dbReference>
<name>A0ABU5NBY9_9RICK</name>
<dbReference type="SUPFAM" id="SSF47729">
    <property type="entry name" value="IHF-like DNA-binding proteins"/>
    <property type="match status" value="1"/>
</dbReference>
<protein>
    <recommendedName>
        <fullName evidence="3">Histone-like DNA-binding protein</fullName>
    </recommendedName>
</protein>
<dbReference type="InterPro" id="IPR010992">
    <property type="entry name" value="IHF-like_DNA-bd_dom_sf"/>
</dbReference>
<keyword evidence="6" id="KW-1185">Reference proteome</keyword>
<dbReference type="PANTHER" id="PTHR33175">
    <property type="entry name" value="DNA-BINDING PROTEIN HU"/>
    <property type="match status" value="1"/>
</dbReference>
<evidence type="ECO:0000256" key="1">
    <source>
        <dbReference type="ARBA" id="ARBA00010529"/>
    </source>
</evidence>